<dbReference type="InParanoid" id="A0A0D0AQZ3"/>
<sequence>MSVHDHISSALKILRDSCISVLDLLIKILDPSEASYSTYRNHICVPSPKEKQLGTGRLEKMLDFLWEDPRSQTRVAEWLHPHAVTYVCSTVYNEMDDVKRCLHATLNTVTPKLLLTCNVENTLASIMHKPTPLLYTIIMNAAQTNHAKENNKIKDCGIACNIIITQLAAQCSHHSLLFSAPFTLFCWTNGVSHQTIKALYKCSLCISFTSLLKLLERLANQCCASAPAKVQSGMFAILYEVQNGSPAHMCLAPILQRAQAASDLMFNADVRPTYDQTASYYQQLCVHVLPVGYCTKQYPLCTSTIDESSISGNMAVVNDVYINQLKMTHNELSDCAIPSFNDQSTNARIRGAKALRTQDINPFTQLQFIQLRFSLFHLYLNLHPDYHTLLSTLLQILRGIILNSWKVECIYDSLAALASSKPTVDDLLRIAGTILSNHATPVYEPSSSKKKKQSALHSDDTDIDDMAHQNFHLLTRDLLYVLKLVIAISDGDWGRVEDILGSLAMVWTPEFVDIMCDNALVNFSGLEGHSMPIDLNIEHCIKFLKQFFAAKGIYSTWDHLGDISATVDLLQNVKKQVGHKLGITYHGLTHSSPDSSASVWKVANKINELGLHQFTSEWMENDSVQPVIDTLITSEKKMKMGTIATFNRKVRSMFAGQGFKQEENEIPRLSFDLSNVAKE</sequence>
<evidence type="ECO:0000259" key="1">
    <source>
        <dbReference type="Pfam" id="PF20231"/>
    </source>
</evidence>
<dbReference type="OrthoDB" id="3040861at2759"/>
<dbReference type="Proteomes" id="UP000054485">
    <property type="component" value="Unassembled WGS sequence"/>
</dbReference>
<reference evidence="3" key="2">
    <citation type="submission" date="2015-01" db="EMBL/GenBank/DDBJ databases">
        <title>Evolutionary Origins and Diversification of the Mycorrhizal Mutualists.</title>
        <authorList>
            <consortium name="DOE Joint Genome Institute"/>
            <consortium name="Mycorrhizal Genomics Consortium"/>
            <person name="Kohler A."/>
            <person name="Kuo A."/>
            <person name="Nagy L.G."/>
            <person name="Floudas D."/>
            <person name="Copeland A."/>
            <person name="Barry K.W."/>
            <person name="Cichocki N."/>
            <person name="Veneault-Fourrey C."/>
            <person name="LaButti K."/>
            <person name="Lindquist E.A."/>
            <person name="Lipzen A."/>
            <person name="Lundell T."/>
            <person name="Morin E."/>
            <person name="Murat C."/>
            <person name="Riley R."/>
            <person name="Ohm R."/>
            <person name="Sun H."/>
            <person name="Tunlid A."/>
            <person name="Henrissat B."/>
            <person name="Grigoriev I.V."/>
            <person name="Hibbett D.S."/>
            <person name="Martin F."/>
        </authorList>
    </citation>
    <scope>NUCLEOTIDE SEQUENCE [LARGE SCALE GENOMIC DNA]</scope>
    <source>
        <strain evidence="3">UH-Slu-Lm8-n1</strain>
    </source>
</reference>
<organism evidence="2 3">
    <name type="scientific">Suillus luteus UH-Slu-Lm8-n1</name>
    <dbReference type="NCBI Taxonomy" id="930992"/>
    <lineage>
        <taxon>Eukaryota</taxon>
        <taxon>Fungi</taxon>
        <taxon>Dikarya</taxon>
        <taxon>Basidiomycota</taxon>
        <taxon>Agaricomycotina</taxon>
        <taxon>Agaricomycetes</taxon>
        <taxon>Agaricomycetidae</taxon>
        <taxon>Boletales</taxon>
        <taxon>Suillineae</taxon>
        <taxon>Suillaceae</taxon>
        <taxon>Suillus</taxon>
    </lineage>
</organism>
<evidence type="ECO:0000313" key="2">
    <source>
        <dbReference type="EMBL" id="KIK40439.1"/>
    </source>
</evidence>
<accession>A0A0D0AQZ3</accession>
<evidence type="ECO:0000313" key="3">
    <source>
        <dbReference type="Proteomes" id="UP000054485"/>
    </source>
</evidence>
<feature type="domain" description="DUF6589" evidence="1">
    <location>
        <begin position="502"/>
        <end position="590"/>
    </location>
</feature>
<protein>
    <recommendedName>
        <fullName evidence="1">DUF6589 domain-containing protein</fullName>
    </recommendedName>
</protein>
<dbReference type="HOGENOM" id="CLU_007061_3_0_1"/>
<feature type="domain" description="DUF6589" evidence="1">
    <location>
        <begin position="280"/>
        <end position="381"/>
    </location>
</feature>
<reference evidence="2 3" key="1">
    <citation type="submission" date="2014-04" db="EMBL/GenBank/DDBJ databases">
        <authorList>
            <consortium name="DOE Joint Genome Institute"/>
            <person name="Kuo A."/>
            <person name="Ruytinx J."/>
            <person name="Rineau F."/>
            <person name="Colpaert J."/>
            <person name="Kohler A."/>
            <person name="Nagy L.G."/>
            <person name="Floudas D."/>
            <person name="Copeland A."/>
            <person name="Barry K.W."/>
            <person name="Cichocki N."/>
            <person name="Veneault-Fourrey C."/>
            <person name="LaButti K."/>
            <person name="Lindquist E.A."/>
            <person name="Lipzen A."/>
            <person name="Lundell T."/>
            <person name="Morin E."/>
            <person name="Murat C."/>
            <person name="Sun H."/>
            <person name="Tunlid A."/>
            <person name="Henrissat B."/>
            <person name="Grigoriev I.V."/>
            <person name="Hibbett D.S."/>
            <person name="Martin F."/>
            <person name="Nordberg H.P."/>
            <person name="Cantor M.N."/>
            <person name="Hua S.X."/>
        </authorList>
    </citation>
    <scope>NUCLEOTIDE SEQUENCE [LARGE SCALE GENOMIC DNA]</scope>
    <source>
        <strain evidence="2 3">UH-Slu-Lm8-n1</strain>
    </source>
</reference>
<dbReference type="AlphaFoldDB" id="A0A0D0AQZ3"/>
<name>A0A0D0AQZ3_9AGAM</name>
<gene>
    <name evidence="2" type="ORF">CY34DRAFT_24807</name>
</gene>
<dbReference type="InterPro" id="IPR046496">
    <property type="entry name" value="DUF6589"/>
</dbReference>
<keyword evidence="3" id="KW-1185">Reference proteome</keyword>
<dbReference type="Pfam" id="PF20231">
    <property type="entry name" value="DUF6589"/>
    <property type="match status" value="2"/>
</dbReference>
<proteinExistence type="predicted"/>
<dbReference type="EMBL" id="KN835302">
    <property type="protein sequence ID" value="KIK40439.1"/>
    <property type="molecule type" value="Genomic_DNA"/>
</dbReference>